<reference evidence="8" key="1">
    <citation type="journal article" date="2019" name="Int. J. Syst. Evol. Microbiol.">
        <title>The Global Catalogue of Microorganisms (GCM) 10K type strain sequencing project: providing services to taxonomists for standard genome sequencing and annotation.</title>
        <authorList>
            <consortium name="The Broad Institute Genomics Platform"/>
            <consortium name="The Broad Institute Genome Sequencing Center for Infectious Disease"/>
            <person name="Wu L."/>
            <person name="Ma J."/>
        </authorList>
    </citation>
    <scope>NUCLEOTIDE SEQUENCE [LARGE SCALE GENOMIC DNA]</scope>
    <source>
        <strain evidence="8">CCUG 54939</strain>
    </source>
</reference>
<comment type="subcellular location">
    <subcellularLocation>
        <location evidence="1">Cell outer membrane</location>
        <topology evidence="1">Peripheral membrane protein</topology>
    </subcellularLocation>
</comment>
<keyword evidence="3 5" id="KW-0732">Signal</keyword>
<protein>
    <submittedName>
        <fullName evidence="7">Transglycosylase SLT domain-containing protein</fullName>
    </submittedName>
</protein>
<evidence type="ECO:0000313" key="8">
    <source>
        <dbReference type="Proteomes" id="UP001595692"/>
    </source>
</evidence>
<feature type="chain" id="PRO_5047106514" evidence="5">
    <location>
        <begin position="20"/>
        <end position="477"/>
    </location>
</feature>
<evidence type="ECO:0000256" key="4">
    <source>
        <dbReference type="ARBA" id="ARBA00023237"/>
    </source>
</evidence>
<dbReference type="EMBL" id="JBHSAF010000007">
    <property type="protein sequence ID" value="MFC3913367.1"/>
    <property type="molecule type" value="Genomic_DNA"/>
</dbReference>
<proteinExistence type="inferred from homology"/>
<comment type="similarity">
    <text evidence="2">Belongs to the bacterial solute-binding protein 3 family.</text>
</comment>
<dbReference type="PANTHER" id="PTHR35936">
    <property type="entry name" value="MEMBRANE-BOUND LYTIC MUREIN TRANSGLYCOSYLASE F"/>
    <property type="match status" value="1"/>
</dbReference>
<dbReference type="Gene3D" id="1.10.530.10">
    <property type="match status" value="1"/>
</dbReference>
<evidence type="ECO:0000256" key="1">
    <source>
        <dbReference type="ARBA" id="ARBA00004339"/>
    </source>
</evidence>
<feature type="domain" description="Solute-binding protein family 3/N-terminal" evidence="6">
    <location>
        <begin position="43"/>
        <end position="285"/>
    </location>
</feature>
<dbReference type="Proteomes" id="UP001595692">
    <property type="component" value="Unassembled WGS sequence"/>
</dbReference>
<dbReference type="RefSeq" id="WP_377151663.1">
    <property type="nucleotide sequence ID" value="NZ_JBHSAF010000007.1"/>
</dbReference>
<dbReference type="CDD" id="cd01009">
    <property type="entry name" value="PBP2_YfhD_N"/>
    <property type="match status" value="1"/>
</dbReference>
<evidence type="ECO:0000259" key="6">
    <source>
        <dbReference type="SMART" id="SM00062"/>
    </source>
</evidence>
<dbReference type="PANTHER" id="PTHR35936:SF32">
    <property type="entry name" value="MEMBRANE-BOUND LYTIC MUREIN TRANSGLYCOSYLASE F"/>
    <property type="match status" value="1"/>
</dbReference>
<dbReference type="SMART" id="SM00062">
    <property type="entry name" value="PBPb"/>
    <property type="match status" value="1"/>
</dbReference>
<dbReference type="Pfam" id="PF00497">
    <property type="entry name" value="SBP_bac_3"/>
    <property type="match status" value="1"/>
</dbReference>
<dbReference type="SUPFAM" id="SSF53850">
    <property type="entry name" value="Periplasmic binding protein-like II"/>
    <property type="match status" value="1"/>
</dbReference>
<dbReference type="Pfam" id="PF01464">
    <property type="entry name" value="SLT"/>
    <property type="match status" value="1"/>
</dbReference>
<keyword evidence="4" id="KW-0472">Membrane</keyword>
<keyword evidence="8" id="KW-1185">Reference proteome</keyword>
<evidence type="ECO:0000256" key="2">
    <source>
        <dbReference type="ARBA" id="ARBA00010333"/>
    </source>
</evidence>
<evidence type="ECO:0000256" key="5">
    <source>
        <dbReference type="SAM" id="SignalP"/>
    </source>
</evidence>
<feature type="signal peptide" evidence="5">
    <location>
        <begin position="1"/>
        <end position="19"/>
    </location>
</feature>
<dbReference type="SUPFAM" id="SSF53955">
    <property type="entry name" value="Lysozyme-like"/>
    <property type="match status" value="1"/>
</dbReference>
<comment type="caution">
    <text evidence="7">The sequence shown here is derived from an EMBL/GenBank/DDBJ whole genome shotgun (WGS) entry which is preliminary data.</text>
</comment>
<dbReference type="CDD" id="cd13403">
    <property type="entry name" value="MLTF-like"/>
    <property type="match status" value="1"/>
</dbReference>
<evidence type="ECO:0000256" key="3">
    <source>
        <dbReference type="ARBA" id="ARBA00022729"/>
    </source>
</evidence>
<sequence>MRNLILGLAWLMMLVPQLAQSLPLTDQMATRKGDLDAMLTARQLRVLVVYDNANFYLDQGRQEGLNVRLMQEFERWLNGRYFNDQKLKMNVVLVPVRYDKLLPMLNDGQGDLVLANLSTTQMRQTQADFSIPEIKGIQEWLVSSGKVPAINRLTELSGKHVWVRRSSSYFESLQMVNDMLATLKMPPVYIEPVDEVLQDSDLLDMVSRGEIAYTVVDSHKARLWQKVFTDLRFHDAVPLRRDSQIAWAFRKNSPLMEREVNAFLREYGAETRKGEPIYRQYLQNGSGLLARHRAANSSMMGWSPKEFSRYAHLFKRYGEQYSIDWMMLLAQAYQESTMNQAARSPRGAMGIMQVLPSTARSLNVSGIGSLENNVHAGTKYMRHMMDTYFDDKSLDENNRVLFTLAAYNAGPNRIAQLRKEATRRGLDGNVWFGNVERVAASRVGAETVQYVKNVSSRYVAYRRTYELNEQKKRLQPH</sequence>
<organism evidence="7 8">
    <name type="scientific">Pseudaeromonas sharmana</name>
    <dbReference type="NCBI Taxonomy" id="328412"/>
    <lineage>
        <taxon>Bacteria</taxon>
        <taxon>Pseudomonadati</taxon>
        <taxon>Pseudomonadota</taxon>
        <taxon>Gammaproteobacteria</taxon>
        <taxon>Aeromonadales</taxon>
        <taxon>Aeromonadaceae</taxon>
        <taxon>Pseudaeromonas</taxon>
    </lineage>
</organism>
<dbReference type="InterPro" id="IPR001638">
    <property type="entry name" value="Solute-binding_3/MltF_N"/>
</dbReference>
<gene>
    <name evidence="7" type="ORF">ACFOSS_07820</name>
</gene>
<accession>A0ABV8CN94</accession>
<evidence type="ECO:0000313" key="7">
    <source>
        <dbReference type="EMBL" id="MFC3913367.1"/>
    </source>
</evidence>
<dbReference type="InterPro" id="IPR008258">
    <property type="entry name" value="Transglycosylase_SLT_dom_1"/>
</dbReference>
<keyword evidence="4" id="KW-0998">Cell outer membrane</keyword>
<name>A0ABV8CN94_9GAMM</name>
<dbReference type="InterPro" id="IPR023346">
    <property type="entry name" value="Lysozyme-like_dom_sf"/>
</dbReference>
<dbReference type="Gene3D" id="3.40.190.10">
    <property type="entry name" value="Periplasmic binding protein-like II"/>
    <property type="match status" value="2"/>
</dbReference>